<evidence type="ECO:0000313" key="2">
    <source>
        <dbReference type="Proteomes" id="UP000593572"/>
    </source>
</evidence>
<evidence type="ECO:0000313" key="1">
    <source>
        <dbReference type="EMBL" id="MBA0571931.1"/>
    </source>
</evidence>
<keyword evidence="2" id="KW-1185">Reference proteome</keyword>
<dbReference type="EMBL" id="JABEZX010000012">
    <property type="protein sequence ID" value="MBA0571931.1"/>
    <property type="molecule type" value="Genomic_DNA"/>
</dbReference>
<protein>
    <submittedName>
        <fullName evidence="1">Uncharacterized protein</fullName>
    </submittedName>
</protein>
<reference evidence="1 2" key="1">
    <citation type="journal article" date="2019" name="Genome Biol. Evol.">
        <title>Insights into the evolution of the New World diploid cottons (Gossypium, subgenus Houzingenia) based on genome sequencing.</title>
        <authorList>
            <person name="Grover C.E."/>
            <person name="Arick M.A. 2nd"/>
            <person name="Thrash A."/>
            <person name="Conover J.L."/>
            <person name="Sanders W.S."/>
            <person name="Peterson D.G."/>
            <person name="Frelichowski J.E."/>
            <person name="Scheffler J.A."/>
            <person name="Scheffler B.E."/>
            <person name="Wendel J.F."/>
        </authorList>
    </citation>
    <scope>NUCLEOTIDE SEQUENCE [LARGE SCALE GENOMIC DNA]</scope>
    <source>
        <strain evidence="1">157</strain>
        <tissue evidence="1">Leaf</tissue>
    </source>
</reference>
<dbReference type="AlphaFoldDB" id="A0A7J8N4P3"/>
<gene>
    <name evidence="1" type="ORF">Golob_002300</name>
</gene>
<name>A0A7J8N4P3_9ROSI</name>
<dbReference type="Proteomes" id="UP000593572">
    <property type="component" value="Unassembled WGS sequence"/>
</dbReference>
<comment type="caution">
    <text evidence="1">The sequence shown here is derived from an EMBL/GenBank/DDBJ whole genome shotgun (WGS) entry which is preliminary data.</text>
</comment>
<organism evidence="1 2">
    <name type="scientific">Gossypium lobatum</name>
    <dbReference type="NCBI Taxonomy" id="34289"/>
    <lineage>
        <taxon>Eukaryota</taxon>
        <taxon>Viridiplantae</taxon>
        <taxon>Streptophyta</taxon>
        <taxon>Embryophyta</taxon>
        <taxon>Tracheophyta</taxon>
        <taxon>Spermatophyta</taxon>
        <taxon>Magnoliopsida</taxon>
        <taxon>eudicotyledons</taxon>
        <taxon>Gunneridae</taxon>
        <taxon>Pentapetalae</taxon>
        <taxon>rosids</taxon>
        <taxon>malvids</taxon>
        <taxon>Malvales</taxon>
        <taxon>Malvaceae</taxon>
        <taxon>Malvoideae</taxon>
        <taxon>Gossypium</taxon>
    </lineage>
</organism>
<sequence length="25" mass="2945">MIVMLNQQKILWKPTSLCLTNRLSL</sequence>
<accession>A0A7J8N4P3</accession>
<proteinExistence type="predicted"/>